<feature type="compositionally biased region" description="Basic and acidic residues" evidence="1">
    <location>
        <begin position="77"/>
        <end position="101"/>
    </location>
</feature>
<dbReference type="Proteomes" id="UP000298061">
    <property type="component" value="Unassembled WGS sequence"/>
</dbReference>
<protein>
    <submittedName>
        <fullName evidence="2">Uncharacterized protein</fullName>
    </submittedName>
</protein>
<proteinExistence type="predicted"/>
<dbReference type="EMBL" id="SFCI01000110">
    <property type="protein sequence ID" value="TFY82425.1"/>
    <property type="molecule type" value="Genomic_DNA"/>
</dbReference>
<organism evidence="2 3">
    <name type="scientific">Hericium alpestre</name>
    <dbReference type="NCBI Taxonomy" id="135208"/>
    <lineage>
        <taxon>Eukaryota</taxon>
        <taxon>Fungi</taxon>
        <taxon>Dikarya</taxon>
        <taxon>Basidiomycota</taxon>
        <taxon>Agaricomycotina</taxon>
        <taxon>Agaricomycetes</taxon>
        <taxon>Russulales</taxon>
        <taxon>Hericiaceae</taxon>
        <taxon>Hericium</taxon>
    </lineage>
</organism>
<feature type="compositionally biased region" description="Pro residues" evidence="1">
    <location>
        <begin position="45"/>
        <end position="54"/>
    </location>
</feature>
<name>A0A4Z0A6R2_9AGAM</name>
<gene>
    <name evidence="2" type="ORF">EWM64_g1584</name>
</gene>
<evidence type="ECO:0000313" key="2">
    <source>
        <dbReference type="EMBL" id="TFY82425.1"/>
    </source>
</evidence>
<keyword evidence="3" id="KW-1185">Reference proteome</keyword>
<reference evidence="2 3" key="1">
    <citation type="submission" date="2019-02" db="EMBL/GenBank/DDBJ databases">
        <title>Genome sequencing of the rare red list fungi Hericium alpestre (H. flagellum).</title>
        <authorList>
            <person name="Buettner E."/>
            <person name="Kellner H."/>
        </authorList>
    </citation>
    <scope>NUCLEOTIDE SEQUENCE [LARGE SCALE GENOMIC DNA]</scope>
    <source>
        <strain evidence="2 3">DSM 108284</strain>
    </source>
</reference>
<evidence type="ECO:0000313" key="3">
    <source>
        <dbReference type="Proteomes" id="UP000298061"/>
    </source>
</evidence>
<dbReference type="AlphaFoldDB" id="A0A4Z0A6R2"/>
<dbReference type="OrthoDB" id="3228420at2759"/>
<feature type="region of interest" description="Disordered" evidence="1">
    <location>
        <begin position="1"/>
        <end position="123"/>
    </location>
</feature>
<evidence type="ECO:0000256" key="1">
    <source>
        <dbReference type="SAM" id="MobiDB-lite"/>
    </source>
</evidence>
<comment type="caution">
    <text evidence="2">The sequence shown here is derived from an EMBL/GenBank/DDBJ whole genome shotgun (WGS) entry which is preliminary data.</text>
</comment>
<feature type="compositionally biased region" description="Gly residues" evidence="1">
    <location>
        <begin position="102"/>
        <end position="112"/>
    </location>
</feature>
<accession>A0A4Z0A6R2</accession>
<sequence length="123" mass="13133">MASIAAQHPPAMRVGGRRMSIPSGKPKPNVASEGNAPSPGEPADYPRPAPPTDAPAPHTNNEEEAPKKEKKQGRGSPDMEWRFRESAQRKAEENRPRRDGFGGKANVGGGGRISQPAQKTFGI</sequence>